<dbReference type="Proteomes" id="UP000683360">
    <property type="component" value="Unassembled WGS sequence"/>
</dbReference>
<proteinExistence type="predicted"/>
<gene>
    <name evidence="1" type="ORF">MEDL_2290</name>
</gene>
<accession>A0A8S3PRV8</accession>
<dbReference type="Gene3D" id="3.30.460.90">
    <property type="match status" value="1"/>
</dbReference>
<evidence type="ECO:0000313" key="2">
    <source>
        <dbReference type="Proteomes" id="UP000683360"/>
    </source>
</evidence>
<reference evidence="1" key="1">
    <citation type="submission" date="2021-03" db="EMBL/GenBank/DDBJ databases">
        <authorList>
            <person name="Bekaert M."/>
        </authorList>
    </citation>
    <scope>NUCLEOTIDE SEQUENCE</scope>
</reference>
<dbReference type="OrthoDB" id="6160490at2759"/>
<dbReference type="EMBL" id="CAJPWZ010000144">
    <property type="protein sequence ID" value="CAG2186779.1"/>
    <property type="molecule type" value="Genomic_DNA"/>
</dbReference>
<name>A0A8S3PRV8_MYTED</name>
<organism evidence="1 2">
    <name type="scientific">Mytilus edulis</name>
    <name type="common">Blue mussel</name>
    <dbReference type="NCBI Taxonomy" id="6550"/>
    <lineage>
        <taxon>Eukaryota</taxon>
        <taxon>Metazoa</taxon>
        <taxon>Spiralia</taxon>
        <taxon>Lophotrochozoa</taxon>
        <taxon>Mollusca</taxon>
        <taxon>Bivalvia</taxon>
        <taxon>Autobranchia</taxon>
        <taxon>Pteriomorphia</taxon>
        <taxon>Mytilida</taxon>
        <taxon>Mytiloidea</taxon>
        <taxon>Mytilidae</taxon>
        <taxon>Mytilinae</taxon>
        <taxon>Mytilus</taxon>
    </lineage>
</organism>
<evidence type="ECO:0008006" key="3">
    <source>
        <dbReference type="Google" id="ProtNLM"/>
    </source>
</evidence>
<sequence length="218" mass="24593">MITSTAHAQQGTAEKDPRFRSSEILSVGSYKENTKILEPDEFDFLVVMDELSKPGVISIVKDDALPCYTYLEVQDEAVAYNWWCDENKILHQFQYLPNVTDVPESFCSTMLSAISCLKHIVEILDMCSKNEYIASPFLKTHLIRKLATAEVDENFLSILTDLTSDSAAKIPCFIRSDVDILQSHVRNNTMSTDDLLRLILAKLGILPTESSKEDDVHL</sequence>
<dbReference type="AlphaFoldDB" id="A0A8S3PRV8"/>
<evidence type="ECO:0000313" key="1">
    <source>
        <dbReference type="EMBL" id="CAG2186779.1"/>
    </source>
</evidence>
<protein>
    <recommendedName>
        <fullName evidence="3">Mab-21-like nucleotidyltransferase domain-containing protein</fullName>
    </recommendedName>
</protein>
<keyword evidence="2" id="KW-1185">Reference proteome</keyword>
<comment type="caution">
    <text evidence="1">The sequence shown here is derived from an EMBL/GenBank/DDBJ whole genome shotgun (WGS) entry which is preliminary data.</text>
</comment>